<dbReference type="GeneID" id="62876999"/>
<keyword evidence="3" id="KW-1185">Reference proteome</keyword>
<feature type="transmembrane region" description="Helical" evidence="1">
    <location>
        <begin position="35"/>
        <end position="56"/>
    </location>
</feature>
<feature type="transmembrane region" description="Helical" evidence="1">
    <location>
        <begin position="89"/>
        <end position="106"/>
    </location>
</feature>
<evidence type="ECO:0000313" key="3">
    <source>
        <dbReference type="Proteomes" id="UP000637819"/>
    </source>
</evidence>
<dbReference type="KEGG" id="hsal:JMJ58_17705"/>
<feature type="transmembrane region" description="Helical" evidence="1">
    <location>
        <begin position="63"/>
        <end position="83"/>
    </location>
</feature>
<keyword evidence="1" id="KW-0812">Transmembrane</keyword>
<dbReference type="Proteomes" id="UP000637819">
    <property type="component" value="Chromosome"/>
</dbReference>
<protein>
    <submittedName>
        <fullName evidence="2">Uncharacterized protein</fullName>
    </submittedName>
</protein>
<reference evidence="2 3" key="1">
    <citation type="submission" date="2021-01" db="EMBL/GenBank/DDBJ databases">
        <title>Genome Sequence and Methylation Pattern of Haloterrigena salifodinae BOL5-1, An Extremely Halophilic Archaeon from a Bolivian Salt Mine.</title>
        <authorList>
            <person name="DasSarma P."/>
            <person name="Anton B.P."/>
            <person name="DasSarma S.L."/>
            <person name="von Ehrenheim H.A.L."/>
            <person name="Martinez F.L."/>
            <person name="Guzman D."/>
            <person name="Roberts R.J."/>
            <person name="DasSarma S."/>
        </authorList>
    </citation>
    <scope>NUCLEOTIDE SEQUENCE [LARGE SCALE GENOMIC DNA]</scope>
    <source>
        <strain evidence="2 3">BOL5-1</strain>
    </source>
</reference>
<feature type="transmembrane region" description="Helical" evidence="1">
    <location>
        <begin position="12"/>
        <end position="29"/>
    </location>
</feature>
<gene>
    <name evidence="2" type="ORF">JMJ58_17705</name>
</gene>
<sequence length="195" mass="21023">MTLAELVRDERTNAIIGWLLASIVALVGLESVFAGVLLWGGFELLIVVAVAAPALTTGDWTAVVSWPLLAVVAFATVASAAVFPFETSVYITVAALALIVVVELEAFTGVELSRRFSVGFAVLTTMALQALWTVAQFYSDRWLGTEYLRSQSELQWDFVVVTVVGFALGGLFQWYVVRFQPAGAVDRAANGEESL</sequence>
<name>A0A8T8DYY9_9EURY</name>
<dbReference type="OrthoDB" id="342532at2157"/>
<keyword evidence="1" id="KW-0472">Membrane</keyword>
<dbReference type="AlphaFoldDB" id="A0A8T8DYY9"/>
<accession>A0A8T8DYY9</accession>
<evidence type="ECO:0000256" key="1">
    <source>
        <dbReference type="SAM" id="Phobius"/>
    </source>
</evidence>
<keyword evidence="1" id="KW-1133">Transmembrane helix</keyword>
<feature type="transmembrane region" description="Helical" evidence="1">
    <location>
        <begin position="118"/>
        <end position="138"/>
    </location>
</feature>
<proteinExistence type="predicted"/>
<evidence type="ECO:0000313" key="2">
    <source>
        <dbReference type="EMBL" id="QRV14735.1"/>
    </source>
</evidence>
<dbReference type="EMBL" id="CP069188">
    <property type="protein sequence ID" value="QRV14735.1"/>
    <property type="molecule type" value="Genomic_DNA"/>
</dbReference>
<feature type="transmembrane region" description="Helical" evidence="1">
    <location>
        <begin position="158"/>
        <end position="177"/>
    </location>
</feature>
<dbReference type="RefSeq" id="WP_204747443.1">
    <property type="nucleotide sequence ID" value="NZ_CP069188.1"/>
</dbReference>
<organism evidence="2 3">
    <name type="scientific">Haloterrigena salifodinae</name>
    <dbReference type="NCBI Taxonomy" id="2675099"/>
    <lineage>
        <taxon>Archaea</taxon>
        <taxon>Methanobacteriati</taxon>
        <taxon>Methanobacteriota</taxon>
        <taxon>Stenosarchaea group</taxon>
        <taxon>Halobacteria</taxon>
        <taxon>Halobacteriales</taxon>
        <taxon>Natrialbaceae</taxon>
        <taxon>Haloterrigena</taxon>
    </lineage>
</organism>